<dbReference type="InterPro" id="IPR024079">
    <property type="entry name" value="MetalloPept_cat_dom_sf"/>
</dbReference>
<evidence type="ECO:0000256" key="12">
    <source>
        <dbReference type="SAM" id="MobiDB-lite"/>
    </source>
</evidence>
<dbReference type="GO" id="GO:0000159">
    <property type="term" value="C:protein phosphatase type 2A complex"/>
    <property type="evidence" value="ECO:0007669"/>
    <property type="project" value="InterPro"/>
</dbReference>
<evidence type="ECO:0000256" key="7">
    <source>
        <dbReference type="ARBA" id="ARBA00022801"/>
    </source>
</evidence>
<evidence type="ECO:0000256" key="10">
    <source>
        <dbReference type="RuleBase" id="RU003435"/>
    </source>
</evidence>
<evidence type="ECO:0000256" key="11">
    <source>
        <dbReference type="SAM" id="Coils"/>
    </source>
</evidence>
<sequence length="1303" mass="149196">MKTQKGGRRNVLALTGAAAFFAVVVKLAIDAINSKRNDPKKKGLRGSTVRVNLSASDILKLADRVIANSKAVHNAVASVPLDKVTYTNVILPLEELEAYQFPLVQSCIFPKFVSTSEEARKASAEAERRIDAHVLVCSQREDVYRVVKAFAAKGEWMNLESKRYAQSMVRDFERNGMNLTLTKREELQRLRAQIDELSMQYIQNLNDDNSFLLFDHSELLGLPLEFLKSLDKSENNKYKISLRSHHVSALLDLCKVGLTRRVVARAYGRRCEANLPILEKLVQLRHKSARLLGYTNYADFVTDRRMAMSSSKVFEFLEEISASLNDLATKELTLLKDIKKKEEGEIPFGIEDLPFYVKKAEEEQFDLDFEVVKQYFPVSLVQSGIFKVCQDLFGLRFEKVSDAEVWHTDVEVYSVFDLNSTDLIGHFYLDMYTREGKYGHTCVVPLQNGSLINGSRQIPVALLVTQFKKEVGDDPVLLRFLEVLKLFHEFGHVVHYMCNRASYAKFSGLRLDADFVEIPAQVLENWCYEPASMKLISGFHQDITKPISDDVCRSLKRWRCSFSALKLKQEILYCLFDQIIHSTENVDIIGLFKHLHPKVMLGLPMLEGTNPASSFPSSAIGCEGACYGHIWSQVFAADIYASKFRDDIFNQYTSMQFRNKVLAPGGSKEPIELLSDFLGREPSIQAFVDSNGNLSIIPATQTCSARGHICWFCMLVNVLMWLKVIRCNGTSLFPIHRRGGVARSLEELICAFAIVGHDGAFHQYSMTVVVFHLQLAKLREVHLRPTPTTIAEEEETSDMIKQILSKVSRKQSRFSKNQESLGTQNPNLTCSSSKRNDLAGGNSRKLSNSDISAPLNPKFNLDNINARNDGHVSVSYESLPSFRDVPSSEKQNLFIKKVIMCFVIFDFTNTTKNLKEKEIKRQTLLELVGFVASSNVKFTESVMQEFVKMISANLFRELTPQPRDCKISESYDLEEEEPSTDPSWPHLQIVYELLIRFIASPEADAKIAKKFIDHYFVLKLLDLFDSEDPREREYLKTILHRVYGKFMVHRPFIRKSINNIFYRFVLETEKHNGIAELLEILGSIVNGFALPLKEEHKLFLSRALIPLHKPKSLLMYHQQLSYCITQFVEKDCRLADMVIRGLLKYWPVTNSSKEIMFLGELEEVLEATQQPQFHRCMVPLFKQIARCLNSLHFQVAERAIFFWNNGHIESLIRQNRKVILPIIFPALERNGRYHWNQAVHSLTLNVRKIFFDLDPELFNECLLNFQEEEVKEEKIQSRRESTWKHLEEIAADKASSNEAVLVN</sequence>
<keyword evidence="8 10" id="KW-0862">Zinc</keyword>
<feature type="compositionally biased region" description="Polar residues" evidence="12">
    <location>
        <begin position="814"/>
        <end position="833"/>
    </location>
</feature>
<comment type="similarity">
    <text evidence="3">Belongs to the phosphatase 2A regulatory subunit B56 family.</text>
</comment>
<evidence type="ECO:0000256" key="5">
    <source>
        <dbReference type="ARBA" id="ARBA00022670"/>
    </source>
</evidence>
<dbReference type="Pfam" id="PF01603">
    <property type="entry name" value="B56"/>
    <property type="match status" value="1"/>
</dbReference>
<accession>A0A5N6LNB6</accession>
<evidence type="ECO:0000256" key="6">
    <source>
        <dbReference type="ARBA" id="ARBA00022723"/>
    </source>
</evidence>
<feature type="region of interest" description="Disordered" evidence="12">
    <location>
        <begin position="814"/>
        <end position="851"/>
    </location>
</feature>
<dbReference type="FunFam" id="1.20.1050.40:FF:000001">
    <property type="entry name" value="Thimet oligopeptidase 1"/>
    <property type="match status" value="1"/>
</dbReference>
<evidence type="ECO:0000256" key="9">
    <source>
        <dbReference type="ARBA" id="ARBA00023049"/>
    </source>
</evidence>
<evidence type="ECO:0000256" key="1">
    <source>
        <dbReference type="ARBA" id="ARBA00004496"/>
    </source>
</evidence>
<reference evidence="14 15" key="1">
    <citation type="submission" date="2019-05" db="EMBL/GenBank/DDBJ databases">
        <title>Mikania micrantha, genome provides insights into the molecular mechanism of rapid growth.</title>
        <authorList>
            <person name="Liu B."/>
        </authorList>
    </citation>
    <scope>NUCLEOTIDE SEQUENCE [LARGE SCALE GENOMIC DNA]</scope>
    <source>
        <strain evidence="14">NLD-2019</strain>
        <tissue evidence="14">Leaf</tissue>
    </source>
</reference>
<gene>
    <name evidence="14" type="ORF">E3N88_40707</name>
</gene>
<dbReference type="GO" id="GO:0046872">
    <property type="term" value="F:metal ion binding"/>
    <property type="evidence" value="ECO:0007669"/>
    <property type="project" value="UniProtKB-UniRule"/>
</dbReference>
<keyword evidence="11" id="KW-0175">Coiled coil</keyword>
<dbReference type="SUPFAM" id="SSF55486">
    <property type="entry name" value="Metalloproteases ('zincins'), catalytic domain"/>
    <property type="match status" value="1"/>
</dbReference>
<proteinExistence type="inferred from homology"/>
<keyword evidence="5 10" id="KW-0645">Protease</keyword>
<comment type="subcellular location">
    <subcellularLocation>
        <location evidence="1">Cytoplasm</location>
    </subcellularLocation>
</comment>
<feature type="coiled-coil region" evidence="11">
    <location>
        <begin position="180"/>
        <end position="207"/>
    </location>
</feature>
<dbReference type="GO" id="GO:0019888">
    <property type="term" value="F:protein phosphatase regulator activity"/>
    <property type="evidence" value="ECO:0007669"/>
    <property type="project" value="InterPro"/>
</dbReference>
<dbReference type="Proteomes" id="UP000326396">
    <property type="component" value="Linkage Group LG9"/>
</dbReference>
<dbReference type="EMBL" id="SZYD01000019">
    <property type="protein sequence ID" value="KAD2393730.1"/>
    <property type="molecule type" value="Genomic_DNA"/>
</dbReference>
<dbReference type="InterPro" id="IPR024080">
    <property type="entry name" value="Neurolysin/TOP_N"/>
</dbReference>
<dbReference type="InterPro" id="IPR045090">
    <property type="entry name" value="Pept_M3A_M3B"/>
</dbReference>
<dbReference type="InterPro" id="IPR001567">
    <property type="entry name" value="Pept_M3A_M3B_dom"/>
</dbReference>
<organism evidence="14 15">
    <name type="scientific">Mikania micrantha</name>
    <name type="common">bitter vine</name>
    <dbReference type="NCBI Taxonomy" id="192012"/>
    <lineage>
        <taxon>Eukaryota</taxon>
        <taxon>Viridiplantae</taxon>
        <taxon>Streptophyta</taxon>
        <taxon>Embryophyta</taxon>
        <taxon>Tracheophyta</taxon>
        <taxon>Spermatophyta</taxon>
        <taxon>Magnoliopsida</taxon>
        <taxon>eudicotyledons</taxon>
        <taxon>Gunneridae</taxon>
        <taxon>Pentapetalae</taxon>
        <taxon>asterids</taxon>
        <taxon>campanulids</taxon>
        <taxon>Asterales</taxon>
        <taxon>Asteraceae</taxon>
        <taxon>Asteroideae</taxon>
        <taxon>Heliantheae alliance</taxon>
        <taxon>Eupatorieae</taxon>
        <taxon>Mikania</taxon>
    </lineage>
</organism>
<evidence type="ECO:0000256" key="4">
    <source>
        <dbReference type="ARBA" id="ARBA00022490"/>
    </source>
</evidence>
<dbReference type="CDD" id="cd06455">
    <property type="entry name" value="M3A_TOP"/>
    <property type="match status" value="1"/>
</dbReference>
<evidence type="ECO:0000256" key="8">
    <source>
        <dbReference type="ARBA" id="ARBA00022833"/>
    </source>
</evidence>
<evidence type="ECO:0000256" key="2">
    <source>
        <dbReference type="ARBA" id="ARBA00006040"/>
    </source>
</evidence>
<feature type="domain" description="Peptidase M3A/M3B catalytic" evidence="13">
    <location>
        <begin position="254"/>
        <end position="691"/>
    </location>
</feature>
<protein>
    <recommendedName>
        <fullName evidence="13">Peptidase M3A/M3B catalytic domain-containing protein</fullName>
    </recommendedName>
</protein>
<comment type="similarity">
    <text evidence="2 10">Belongs to the peptidase M3 family.</text>
</comment>
<dbReference type="GO" id="GO:0007165">
    <property type="term" value="P:signal transduction"/>
    <property type="evidence" value="ECO:0007669"/>
    <property type="project" value="InterPro"/>
</dbReference>
<dbReference type="OrthoDB" id="534666at2759"/>
<dbReference type="Gene3D" id="3.40.390.10">
    <property type="entry name" value="Collagenase (Catalytic Domain)"/>
    <property type="match status" value="1"/>
</dbReference>
<keyword evidence="6 10" id="KW-0479">Metal-binding</keyword>
<dbReference type="Gene3D" id="1.20.1050.40">
    <property type="entry name" value="Endopeptidase. Chain P, domain 1"/>
    <property type="match status" value="1"/>
</dbReference>
<keyword evidence="4" id="KW-0963">Cytoplasm</keyword>
<keyword evidence="7 10" id="KW-0378">Hydrolase</keyword>
<dbReference type="PANTHER" id="PTHR11804">
    <property type="entry name" value="PROTEASE M3 THIMET OLIGOPEPTIDASE-RELATED"/>
    <property type="match status" value="1"/>
</dbReference>
<dbReference type="FunFam" id="1.25.10.10:FF:000041">
    <property type="entry name" value="Serine/threonine protein phosphatase 2A regulatory subunit"/>
    <property type="match status" value="1"/>
</dbReference>
<evidence type="ECO:0000259" key="13">
    <source>
        <dbReference type="Pfam" id="PF01432"/>
    </source>
</evidence>
<comment type="caution">
    <text evidence="14">The sequence shown here is derived from an EMBL/GenBank/DDBJ whole genome shotgun (WGS) entry which is preliminary data.</text>
</comment>
<dbReference type="InterPro" id="IPR016024">
    <property type="entry name" value="ARM-type_fold"/>
</dbReference>
<keyword evidence="9 10" id="KW-0482">Metalloprotease</keyword>
<evidence type="ECO:0000256" key="3">
    <source>
        <dbReference type="ARBA" id="ARBA00009745"/>
    </source>
</evidence>
<evidence type="ECO:0000313" key="14">
    <source>
        <dbReference type="EMBL" id="KAD2393730.1"/>
    </source>
</evidence>
<dbReference type="InterPro" id="IPR011989">
    <property type="entry name" value="ARM-like"/>
</dbReference>
<dbReference type="PANTHER" id="PTHR11804:SF82">
    <property type="entry name" value="THIMET OLIGOPEPTIDASE-RELATED"/>
    <property type="match status" value="1"/>
</dbReference>
<dbReference type="GO" id="GO:0005737">
    <property type="term" value="C:cytoplasm"/>
    <property type="evidence" value="ECO:0007669"/>
    <property type="project" value="UniProtKB-SubCell"/>
</dbReference>
<evidence type="ECO:0000313" key="15">
    <source>
        <dbReference type="Proteomes" id="UP000326396"/>
    </source>
</evidence>
<name>A0A5N6LNB6_9ASTR</name>
<dbReference type="Gene3D" id="1.10.1370.10">
    <property type="entry name" value="Neurolysin, domain 3"/>
    <property type="match status" value="1"/>
</dbReference>
<dbReference type="SUPFAM" id="SSF48371">
    <property type="entry name" value="ARM repeat"/>
    <property type="match status" value="1"/>
</dbReference>
<dbReference type="InterPro" id="IPR002554">
    <property type="entry name" value="PP2A_B56"/>
</dbReference>
<dbReference type="GO" id="GO:0004222">
    <property type="term" value="F:metalloendopeptidase activity"/>
    <property type="evidence" value="ECO:0007669"/>
    <property type="project" value="InterPro"/>
</dbReference>
<keyword evidence="15" id="KW-1185">Reference proteome</keyword>
<comment type="cofactor">
    <cofactor evidence="10">
        <name>Zn(2+)</name>
        <dbReference type="ChEBI" id="CHEBI:29105"/>
    </cofactor>
    <text evidence="10">Binds 1 zinc ion.</text>
</comment>
<dbReference type="GO" id="GO:0006508">
    <property type="term" value="P:proteolysis"/>
    <property type="evidence" value="ECO:0007669"/>
    <property type="project" value="UniProtKB-KW"/>
</dbReference>
<dbReference type="InterPro" id="IPR024077">
    <property type="entry name" value="Neurolysin/TOP_dom2"/>
</dbReference>
<dbReference type="Pfam" id="PF01432">
    <property type="entry name" value="Peptidase_M3"/>
    <property type="match status" value="1"/>
</dbReference>
<dbReference type="Gene3D" id="1.25.10.10">
    <property type="entry name" value="Leucine-rich Repeat Variant"/>
    <property type="match status" value="1"/>
</dbReference>
<dbReference type="GO" id="GO:0006518">
    <property type="term" value="P:peptide metabolic process"/>
    <property type="evidence" value="ECO:0007669"/>
    <property type="project" value="TreeGrafter"/>
</dbReference>